<feature type="binding site" evidence="13">
    <location>
        <position position="628"/>
    </location>
    <ligand>
        <name>Zn(2+)</name>
        <dbReference type="ChEBI" id="CHEBI:29105"/>
        <label>4</label>
    </ligand>
</feature>
<evidence type="ECO:0000256" key="13">
    <source>
        <dbReference type="PIRSR" id="PIRSR009343-2"/>
    </source>
</evidence>
<evidence type="ECO:0000256" key="7">
    <source>
        <dbReference type="ARBA" id="ARBA00022723"/>
    </source>
</evidence>
<dbReference type="VEuPathDB" id="VectorBase:SCAU007088"/>
<dbReference type="SUPFAM" id="SSF54160">
    <property type="entry name" value="Chromo domain-like"/>
    <property type="match status" value="1"/>
</dbReference>
<name>A0A1I8PDR3_STOCA</name>
<evidence type="ECO:0000259" key="15">
    <source>
        <dbReference type="PROSITE" id="PS50013"/>
    </source>
</evidence>
<dbReference type="PANTHER" id="PTHR46223">
    <property type="entry name" value="HISTONE-LYSINE N-METHYLTRANSFERASE SUV39H"/>
    <property type="match status" value="1"/>
</dbReference>
<dbReference type="InterPro" id="IPR003616">
    <property type="entry name" value="Post-SET_dom"/>
</dbReference>
<keyword evidence="10 12" id="KW-0539">Nucleus</keyword>
<dbReference type="KEGG" id="scac:106088297"/>
<evidence type="ECO:0000256" key="1">
    <source>
        <dbReference type="ARBA" id="ARBA00004123"/>
    </source>
</evidence>
<keyword evidence="4 12" id="KW-0489">Methyltransferase</keyword>
<dbReference type="SMART" id="SM00468">
    <property type="entry name" value="PreSET"/>
    <property type="match status" value="1"/>
</dbReference>
<keyword evidence="7 12" id="KW-0479">Metal-binding</keyword>
<dbReference type="InterPro" id="IPR011381">
    <property type="entry name" value="H3-K9_MeTrfase_SUV39H1/2-like"/>
</dbReference>
<feature type="binding site" evidence="13">
    <location>
        <position position="462"/>
    </location>
    <ligand>
        <name>Zn(2+)</name>
        <dbReference type="ChEBI" id="CHEBI:29105"/>
        <label>2</label>
    </ligand>
</feature>
<evidence type="ECO:0000313" key="19">
    <source>
        <dbReference type="EnsemblMetazoa" id="SCAU007088-PB"/>
    </source>
</evidence>
<feature type="binding site" evidence="13">
    <location>
        <position position="418"/>
    </location>
    <ligand>
        <name>Zn(2+)</name>
        <dbReference type="ChEBI" id="CHEBI:29105"/>
        <label>1</label>
    </ligand>
</feature>
<keyword evidence="20" id="KW-1185">Reference proteome</keyword>
<feature type="binding site" evidence="13">
    <location>
        <position position="431"/>
    </location>
    <ligand>
        <name>Zn(2+)</name>
        <dbReference type="ChEBI" id="CHEBI:29105"/>
        <label>2</label>
    </ligand>
</feature>
<accession>A0A1I8PDR3</accession>
<feature type="domain" description="Post-SET" evidence="18">
    <location>
        <begin position="622"/>
        <end position="638"/>
    </location>
</feature>
<dbReference type="Gene3D" id="2.170.270.10">
    <property type="entry name" value="SET domain"/>
    <property type="match status" value="1"/>
</dbReference>
<evidence type="ECO:0000256" key="11">
    <source>
        <dbReference type="ARBA" id="ARBA00023328"/>
    </source>
</evidence>
<evidence type="ECO:0000313" key="20">
    <source>
        <dbReference type="Proteomes" id="UP000095300"/>
    </source>
</evidence>
<feature type="domain" description="SET" evidence="16">
    <location>
        <begin position="479"/>
        <end position="606"/>
    </location>
</feature>
<feature type="binding site" evidence="13">
    <location>
        <position position="566"/>
    </location>
    <ligand>
        <name>Zn(2+)</name>
        <dbReference type="ChEBI" id="CHEBI:29105"/>
        <label>4</label>
    </ligand>
</feature>
<evidence type="ECO:0000256" key="12">
    <source>
        <dbReference type="PIRNR" id="PIRNR009343"/>
    </source>
</evidence>
<dbReference type="OrthoDB" id="1045173at2759"/>
<dbReference type="Gene3D" id="2.40.50.40">
    <property type="match status" value="1"/>
</dbReference>
<dbReference type="SUPFAM" id="SSF82199">
    <property type="entry name" value="SET domain"/>
    <property type="match status" value="1"/>
</dbReference>
<dbReference type="PROSITE" id="PS00598">
    <property type="entry name" value="CHROMO_1"/>
    <property type="match status" value="1"/>
</dbReference>
<dbReference type="PROSITE" id="PS50280">
    <property type="entry name" value="SET"/>
    <property type="match status" value="1"/>
</dbReference>
<dbReference type="PIRSF" id="PIRSF009343">
    <property type="entry name" value="SUV39_SET"/>
    <property type="match status" value="1"/>
</dbReference>
<keyword evidence="8 12" id="KW-0862">Zinc</keyword>
<dbReference type="GO" id="GO:0005634">
    <property type="term" value="C:nucleus"/>
    <property type="evidence" value="ECO:0007669"/>
    <property type="project" value="UniProtKB-SubCell"/>
</dbReference>
<keyword evidence="9 12" id="KW-0156">Chromatin regulator</keyword>
<dbReference type="CDD" id="cd10542">
    <property type="entry name" value="SET_SUV39H"/>
    <property type="match status" value="1"/>
</dbReference>
<dbReference type="GO" id="GO:0000775">
    <property type="term" value="C:chromosome, centromeric region"/>
    <property type="evidence" value="ECO:0007669"/>
    <property type="project" value="UniProtKB-SubCell"/>
</dbReference>
<dbReference type="CDD" id="cd00024">
    <property type="entry name" value="CD_CSD"/>
    <property type="match status" value="1"/>
</dbReference>
<evidence type="ECO:0000259" key="16">
    <source>
        <dbReference type="PROSITE" id="PS50280"/>
    </source>
</evidence>
<dbReference type="SMART" id="SM00298">
    <property type="entry name" value="CHROMO"/>
    <property type="match status" value="1"/>
</dbReference>
<keyword evidence="6 12" id="KW-0949">S-adenosyl-L-methionine</keyword>
<comment type="similarity">
    <text evidence="12">Belongs to the class V-like SAM-binding methyltransferase superfamily. Histone-lysine methyltransferase family. Suvar3-9 subfamily.</text>
</comment>
<dbReference type="InterPro" id="IPR000953">
    <property type="entry name" value="Chromo/chromo_shadow_dom"/>
</dbReference>
<dbReference type="InterPro" id="IPR001214">
    <property type="entry name" value="SET_dom"/>
</dbReference>
<dbReference type="SMART" id="SM00508">
    <property type="entry name" value="PostSET"/>
    <property type="match status" value="1"/>
</dbReference>
<evidence type="ECO:0000259" key="18">
    <source>
        <dbReference type="PROSITE" id="PS50868"/>
    </source>
</evidence>
<feature type="binding site" evidence="13">
    <location>
        <position position="633"/>
    </location>
    <ligand>
        <name>Zn(2+)</name>
        <dbReference type="ChEBI" id="CHEBI:29105"/>
        <label>4</label>
    </ligand>
</feature>
<dbReference type="AlphaFoldDB" id="A0A1I8PDR3"/>
<dbReference type="SMART" id="SM00317">
    <property type="entry name" value="SET"/>
    <property type="match status" value="1"/>
</dbReference>
<gene>
    <name evidence="19" type="primary">106088297</name>
</gene>
<evidence type="ECO:0000256" key="9">
    <source>
        <dbReference type="ARBA" id="ARBA00022853"/>
    </source>
</evidence>
<dbReference type="Pfam" id="PF00385">
    <property type="entry name" value="Chromo"/>
    <property type="match status" value="1"/>
</dbReference>
<dbReference type="InterPro" id="IPR050973">
    <property type="entry name" value="H3K9_Histone-Lys_N-MTase"/>
</dbReference>
<feature type="binding site" evidence="13">
    <location>
        <position position="458"/>
    </location>
    <ligand>
        <name>Zn(2+)</name>
        <dbReference type="ChEBI" id="CHEBI:29105"/>
        <label>3</label>
    </ligand>
</feature>
<feature type="binding site" evidence="13">
    <location>
        <position position="430"/>
    </location>
    <ligand>
        <name>Zn(2+)</name>
        <dbReference type="ChEBI" id="CHEBI:29105"/>
        <label>1</label>
    </ligand>
</feature>
<evidence type="ECO:0000256" key="3">
    <source>
        <dbReference type="ARBA" id="ARBA00022454"/>
    </source>
</evidence>
<dbReference type="Pfam" id="PF05033">
    <property type="entry name" value="Pre-SET"/>
    <property type="match status" value="1"/>
</dbReference>
<sequence length="638" mass="72435">MSTAEAQINVNTNLQQQDLNNLNVSNLTPLSPEVISRQATINIGTIGHVAHGKSTVVKAISGVQTVRFKNELERNITIKLERISTQRMQALLASKELLREHEKQEEAKRKQRLKQRQLLKQQQKLQELNGQTSLARTFSADSLLERGSSSCPSSGYESDNASICSGDSLFVKSPPKSLIIRLTKSNLVEDALQRKIVKRRRSSCHSNSSGTTPRPAKRQKQEYEVEKIESLESINAEPVFFVKWLNYPKSQNTWESLANLSECALLDGFIESMMVLHQRVIENIRQEIEEQIGAENLTLKPSEVSMKDLDEYDPVKLKVDLILLAQFINARSRSQREPEKIRQRVVQSMLMAPLHYIRKKQMASIREWQERMNMCETESPIVVENNVDLDILDPNFQYIIKNFAGNGVELPHGPKLGCKCVDGCAPSTKCCARMSDSYFAYEKNGRLRIYPGEAIYECNASCACSNDCPNRVIQRGRHNTLCLFKTSNGRGWGVRTEKPMRKGEFVGEYVGEIITCEEADERGKQYDAVGRTYLFDLDYNTNQPQSKYTIDAAVHGNICHFFNHSCDPNLAVFPFWIDTLDIDMPRLAFFTLRPIKPGEELTFDYIRGSDGADDYENLSEAEKVSCRCGADNCRKVLF</sequence>
<dbReference type="GO" id="GO:0140949">
    <property type="term" value="F:histone H3K9 trimethyltransferase activity"/>
    <property type="evidence" value="ECO:0007669"/>
    <property type="project" value="UniProtKB-EC"/>
</dbReference>
<dbReference type="PANTHER" id="PTHR46223:SF4">
    <property type="entry name" value="HISTONE-LYSINE N-METHYLTRANSFERASE-RELATED"/>
    <property type="match status" value="1"/>
</dbReference>
<evidence type="ECO:0000256" key="5">
    <source>
        <dbReference type="ARBA" id="ARBA00022679"/>
    </source>
</evidence>
<dbReference type="EC" id="2.1.1.355" evidence="12"/>
<dbReference type="Pfam" id="PF00856">
    <property type="entry name" value="SET"/>
    <property type="match status" value="1"/>
</dbReference>
<feature type="binding site" evidence="13">
    <location>
        <position position="418"/>
    </location>
    <ligand>
        <name>Zn(2+)</name>
        <dbReference type="ChEBI" id="CHEBI:29105"/>
        <label>2</label>
    </ligand>
</feature>
<comment type="catalytic activity">
    <reaction evidence="12">
        <text>L-lysyl(9)-[histone H3] + 3 S-adenosyl-L-methionine = N(6),N(6),N(6)-trimethyl-L-lysyl(9)-[histone H3] + 3 S-adenosyl-L-homocysteine + 3 H(+)</text>
        <dbReference type="Rhea" id="RHEA:60276"/>
        <dbReference type="Rhea" id="RHEA-COMP:15538"/>
        <dbReference type="Rhea" id="RHEA-COMP:15546"/>
        <dbReference type="ChEBI" id="CHEBI:15378"/>
        <dbReference type="ChEBI" id="CHEBI:29969"/>
        <dbReference type="ChEBI" id="CHEBI:57856"/>
        <dbReference type="ChEBI" id="CHEBI:59789"/>
        <dbReference type="ChEBI" id="CHEBI:61961"/>
        <dbReference type="EC" id="2.1.1.355"/>
    </reaction>
</comment>
<feature type="binding site" evidence="13">
    <location>
        <position position="626"/>
    </location>
    <ligand>
        <name>Zn(2+)</name>
        <dbReference type="ChEBI" id="CHEBI:29105"/>
        <label>4</label>
    </ligand>
</feature>
<feature type="domain" description="Chromo" evidence="15">
    <location>
        <begin position="223"/>
        <end position="281"/>
    </location>
</feature>
<proteinExistence type="inferred from homology"/>
<feature type="binding site" evidence="13">
    <location>
        <position position="468"/>
    </location>
    <ligand>
        <name>Zn(2+)</name>
        <dbReference type="ChEBI" id="CHEBI:29105"/>
        <label>3</label>
    </ligand>
</feature>
<keyword evidence="3" id="KW-0158">Chromosome</keyword>
<feature type="binding site" evidence="13">
    <location>
        <position position="464"/>
    </location>
    <ligand>
        <name>Zn(2+)</name>
        <dbReference type="ChEBI" id="CHEBI:29105"/>
        <label>3</label>
    </ligand>
</feature>
<dbReference type="PROSITE" id="PS50868">
    <property type="entry name" value="POST_SET"/>
    <property type="match status" value="1"/>
</dbReference>
<dbReference type="InterPro" id="IPR046341">
    <property type="entry name" value="SET_dom_sf"/>
</dbReference>
<keyword evidence="11" id="KW-0137">Centromere</keyword>
<dbReference type="GO" id="GO:0032259">
    <property type="term" value="P:methylation"/>
    <property type="evidence" value="ECO:0007669"/>
    <property type="project" value="UniProtKB-KW"/>
</dbReference>
<dbReference type="InterPro" id="IPR027417">
    <property type="entry name" value="P-loop_NTPase"/>
</dbReference>
<organism evidence="19 20">
    <name type="scientific">Stomoxys calcitrans</name>
    <name type="common">Stable fly</name>
    <name type="synonym">Conops calcitrans</name>
    <dbReference type="NCBI Taxonomy" id="35570"/>
    <lineage>
        <taxon>Eukaryota</taxon>
        <taxon>Metazoa</taxon>
        <taxon>Ecdysozoa</taxon>
        <taxon>Arthropoda</taxon>
        <taxon>Hexapoda</taxon>
        <taxon>Insecta</taxon>
        <taxon>Pterygota</taxon>
        <taxon>Neoptera</taxon>
        <taxon>Endopterygota</taxon>
        <taxon>Diptera</taxon>
        <taxon>Brachycera</taxon>
        <taxon>Muscomorpha</taxon>
        <taxon>Muscoidea</taxon>
        <taxon>Muscidae</taxon>
        <taxon>Stomoxys</taxon>
    </lineage>
</organism>
<feature type="binding site" evidence="13">
    <location>
        <position position="458"/>
    </location>
    <ligand>
        <name>Zn(2+)</name>
        <dbReference type="ChEBI" id="CHEBI:29105"/>
        <label>2</label>
    </ligand>
</feature>
<evidence type="ECO:0000256" key="8">
    <source>
        <dbReference type="ARBA" id="ARBA00022833"/>
    </source>
</evidence>
<keyword evidence="5 12" id="KW-0808">Transferase</keyword>
<evidence type="ECO:0000256" key="6">
    <source>
        <dbReference type="ARBA" id="ARBA00022691"/>
    </source>
</evidence>
<evidence type="ECO:0000256" key="2">
    <source>
        <dbReference type="ARBA" id="ARBA00004584"/>
    </source>
</evidence>
<feature type="binding site" evidence="13">
    <location>
        <position position="420"/>
    </location>
    <ligand>
        <name>Zn(2+)</name>
        <dbReference type="ChEBI" id="CHEBI:29105"/>
        <label>1</label>
    </ligand>
</feature>
<dbReference type="PROSITE" id="PS50867">
    <property type="entry name" value="PRE_SET"/>
    <property type="match status" value="1"/>
</dbReference>
<evidence type="ECO:0000259" key="17">
    <source>
        <dbReference type="PROSITE" id="PS50867"/>
    </source>
</evidence>
<dbReference type="InterPro" id="IPR016197">
    <property type="entry name" value="Chromo-like_dom_sf"/>
</dbReference>
<feature type="region of interest" description="Disordered" evidence="14">
    <location>
        <begin position="198"/>
        <end position="221"/>
    </location>
</feature>
<dbReference type="STRING" id="35570.A0A1I8PDR3"/>
<comment type="subcellular location">
    <subcellularLocation>
        <location evidence="2">Chromosome</location>
        <location evidence="2">Centromere</location>
    </subcellularLocation>
    <subcellularLocation>
        <location evidence="1 12">Nucleus</location>
    </subcellularLocation>
</comment>
<dbReference type="Proteomes" id="UP000095300">
    <property type="component" value="Unassembled WGS sequence"/>
</dbReference>
<evidence type="ECO:0000256" key="10">
    <source>
        <dbReference type="ARBA" id="ARBA00023242"/>
    </source>
</evidence>
<dbReference type="GO" id="GO:0008270">
    <property type="term" value="F:zinc ion binding"/>
    <property type="evidence" value="ECO:0007669"/>
    <property type="project" value="UniProtKB-UniRule"/>
</dbReference>
<dbReference type="InterPro" id="IPR023779">
    <property type="entry name" value="Chromodomain_CS"/>
</dbReference>
<dbReference type="PROSITE" id="PS50013">
    <property type="entry name" value="CHROMO_2"/>
    <property type="match status" value="1"/>
</dbReference>
<evidence type="ECO:0000256" key="14">
    <source>
        <dbReference type="SAM" id="MobiDB-lite"/>
    </source>
</evidence>
<reference evidence="19" key="1">
    <citation type="submission" date="2020-05" db="UniProtKB">
        <authorList>
            <consortium name="EnsemblMetazoa"/>
        </authorList>
    </citation>
    <scope>IDENTIFICATION</scope>
    <source>
        <strain evidence="19">USDA</strain>
    </source>
</reference>
<dbReference type="InterPro" id="IPR007728">
    <property type="entry name" value="Pre-SET_dom"/>
</dbReference>
<evidence type="ECO:0000256" key="4">
    <source>
        <dbReference type="ARBA" id="ARBA00022603"/>
    </source>
</evidence>
<dbReference type="SUPFAM" id="SSF52540">
    <property type="entry name" value="P-loop containing nucleoside triphosphate hydrolases"/>
    <property type="match status" value="1"/>
</dbReference>
<feature type="domain" description="Pre-SET" evidence="17">
    <location>
        <begin position="416"/>
        <end position="476"/>
    </location>
</feature>
<dbReference type="Gene3D" id="3.40.50.300">
    <property type="entry name" value="P-loop containing nucleotide triphosphate hydrolases"/>
    <property type="match status" value="1"/>
</dbReference>
<protein>
    <recommendedName>
        <fullName evidence="12">Histone-lysine N-methyltransferase</fullName>
        <ecNumber evidence="12">2.1.1.355</ecNumber>
    </recommendedName>
</protein>
<dbReference type="InterPro" id="IPR023780">
    <property type="entry name" value="Chromo_domain"/>
</dbReference>
<dbReference type="EnsemblMetazoa" id="SCAU007088-RB">
    <property type="protein sequence ID" value="SCAU007088-PB"/>
    <property type="gene ID" value="SCAU007088"/>
</dbReference>